<evidence type="ECO:0000313" key="1">
    <source>
        <dbReference type="EMBL" id="KUG14208.1"/>
    </source>
</evidence>
<dbReference type="EMBL" id="LNQE01001688">
    <property type="protein sequence ID" value="KUG14208.1"/>
    <property type="molecule type" value="Genomic_DNA"/>
</dbReference>
<comment type="caution">
    <text evidence="1">The sequence shown here is derived from an EMBL/GenBank/DDBJ whole genome shotgun (WGS) entry which is preliminary data.</text>
</comment>
<name>A0A0W8EZZ6_9ZZZZ</name>
<accession>A0A0W8EZZ6</accession>
<proteinExistence type="predicted"/>
<sequence length="45" mass="4881">MHHKWLWVFSGLVSNPHDEGCSGGTTRGGDTTGMFLHYPTPVAVP</sequence>
<gene>
    <name evidence="1" type="ORF">ASZ90_016155</name>
</gene>
<organism evidence="1">
    <name type="scientific">hydrocarbon metagenome</name>
    <dbReference type="NCBI Taxonomy" id="938273"/>
    <lineage>
        <taxon>unclassified sequences</taxon>
        <taxon>metagenomes</taxon>
        <taxon>ecological metagenomes</taxon>
    </lineage>
</organism>
<protein>
    <submittedName>
        <fullName evidence="1">Uncharacterized protein</fullName>
    </submittedName>
</protein>
<dbReference type="AlphaFoldDB" id="A0A0W8EZZ6"/>
<reference evidence="1" key="1">
    <citation type="journal article" date="2015" name="Proc. Natl. Acad. Sci. U.S.A.">
        <title>Networks of energetic and metabolic interactions define dynamics in microbial communities.</title>
        <authorList>
            <person name="Embree M."/>
            <person name="Liu J.K."/>
            <person name="Al-Bassam M.M."/>
            <person name="Zengler K."/>
        </authorList>
    </citation>
    <scope>NUCLEOTIDE SEQUENCE</scope>
</reference>